<comment type="function">
    <text evidence="3">Catalyzes the phosphorylation of the 3'-hydroxyl group of dephosphocoenzyme A to form coenzyme A.</text>
</comment>
<dbReference type="EMBL" id="AXCY01000011">
    <property type="protein sequence ID" value="KGM11943.1"/>
    <property type="molecule type" value="Genomic_DNA"/>
</dbReference>
<evidence type="ECO:0000256" key="1">
    <source>
        <dbReference type="ARBA" id="ARBA00022741"/>
    </source>
</evidence>
<dbReference type="NCBIfam" id="NF002879">
    <property type="entry name" value="PRK03333.1"/>
    <property type="match status" value="1"/>
</dbReference>
<reference evidence="5 6" key="2">
    <citation type="journal article" date="2015" name="Stand. Genomic Sci.">
        <title>Draft genome sequence of Cellulomonas carbonis T26(T) and comparative analysis of six Cellulomonas genomes.</title>
        <authorList>
            <person name="Zhuang W."/>
            <person name="Zhang S."/>
            <person name="Xia X."/>
            <person name="Wang G."/>
        </authorList>
    </citation>
    <scope>NUCLEOTIDE SEQUENCE [LARGE SCALE GENOMIC DNA]</scope>
    <source>
        <strain evidence="5 6">T26</strain>
    </source>
</reference>
<dbReference type="GO" id="GO:0004140">
    <property type="term" value="F:dephospho-CoA kinase activity"/>
    <property type="evidence" value="ECO:0007669"/>
    <property type="project" value="UniProtKB-UniRule"/>
</dbReference>
<dbReference type="GO" id="GO:0005737">
    <property type="term" value="C:cytoplasm"/>
    <property type="evidence" value="ECO:0007669"/>
    <property type="project" value="UniProtKB-SubCell"/>
</dbReference>
<dbReference type="InterPro" id="IPR001977">
    <property type="entry name" value="Depp_CoAkinase"/>
</dbReference>
<reference evidence="5 6" key="1">
    <citation type="submission" date="2013-08" db="EMBL/GenBank/DDBJ databases">
        <title>Genome sequencing of Cellulomonas carbonis T26.</title>
        <authorList>
            <person name="Chen F."/>
            <person name="Li Y."/>
            <person name="Wang G."/>
        </authorList>
    </citation>
    <scope>NUCLEOTIDE SEQUENCE [LARGE SCALE GENOMIC DNA]</scope>
    <source>
        <strain evidence="5 6">T26</strain>
    </source>
</reference>
<evidence type="ECO:0000313" key="6">
    <source>
        <dbReference type="Proteomes" id="UP000029839"/>
    </source>
</evidence>
<keyword evidence="3" id="KW-0173">Coenzyme A biosynthesis</keyword>
<accession>A0A0A0BU55</accession>
<dbReference type="Pfam" id="PF01121">
    <property type="entry name" value="CoaE"/>
    <property type="match status" value="1"/>
</dbReference>
<keyword evidence="6" id="KW-1185">Reference proteome</keyword>
<name>A0A0A0BU55_9CELL</name>
<keyword evidence="3" id="KW-0963">Cytoplasm</keyword>
<dbReference type="GO" id="GO:0015937">
    <property type="term" value="P:coenzyme A biosynthetic process"/>
    <property type="evidence" value="ECO:0007669"/>
    <property type="project" value="UniProtKB-UniRule"/>
</dbReference>
<dbReference type="PROSITE" id="PS51219">
    <property type="entry name" value="DPCK"/>
    <property type="match status" value="1"/>
</dbReference>
<dbReference type="HAMAP" id="MF_00376">
    <property type="entry name" value="Dephospho_CoA_kinase"/>
    <property type="match status" value="1"/>
</dbReference>
<dbReference type="UniPathway" id="UPA00241">
    <property type="reaction ID" value="UER00356"/>
</dbReference>
<sequence>MLRVGLTGGIASGKSVVARRLTELGAGVVDHDVLARDVVAPGTAGLDAVVAEFGDEVLAPDGTLDRAALARVVFADPTARARLNGVVHPLVRAAAADAERSRREAGADVVVHDVPLLVETGQAGHVDVVVVVDAPPEQRVRRLVETRGMTEEEAWARLAAQADDEQRIEAADVVLDGSGSVEGLREQVDALWARWHAGAVPTDGAGA</sequence>
<comment type="similarity">
    <text evidence="3">Belongs to the CoaE family.</text>
</comment>
<dbReference type="Gene3D" id="3.40.50.300">
    <property type="entry name" value="P-loop containing nucleotide triphosphate hydrolases"/>
    <property type="match status" value="1"/>
</dbReference>
<gene>
    <name evidence="3" type="primary">coaE</name>
    <name evidence="5" type="ORF">N868_04220</name>
</gene>
<evidence type="ECO:0000313" key="5">
    <source>
        <dbReference type="EMBL" id="KGM11943.1"/>
    </source>
</evidence>
<dbReference type="CDD" id="cd02022">
    <property type="entry name" value="DPCK"/>
    <property type="match status" value="1"/>
</dbReference>
<evidence type="ECO:0000256" key="3">
    <source>
        <dbReference type="HAMAP-Rule" id="MF_00376"/>
    </source>
</evidence>
<organism evidence="5 6">
    <name type="scientific">Cellulomonas carbonis T26</name>
    <dbReference type="NCBI Taxonomy" id="947969"/>
    <lineage>
        <taxon>Bacteria</taxon>
        <taxon>Bacillati</taxon>
        <taxon>Actinomycetota</taxon>
        <taxon>Actinomycetes</taxon>
        <taxon>Micrococcales</taxon>
        <taxon>Cellulomonadaceae</taxon>
        <taxon>Cellulomonas</taxon>
    </lineage>
</organism>
<evidence type="ECO:0000256" key="4">
    <source>
        <dbReference type="NCBIfam" id="TIGR00152"/>
    </source>
</evidence>
<dbReference type="EC" id="2.7.1.24" evidence="3 4"/>
<comment type="subcellular location">
    <subcellularLocation>
        <location evidence="3">Cytoplasm</location>
    </subcellularLocation>
</comment>
<dbReference type="PANTHER" id="PTHR10695:SF46">
    <property type="entry name" value="BIFUNCTIONAL COENZYME A SYNTHASE-RELATED"/>
    <property type="match status" value="1"/>
</dbReference>
<dbReference type="RefSeq" id="WP_043603658.1">
    <property type="nucleotide sequence ID" value="NZ_AXCY01000011.1"/>
</dbReference>
<dbReference type="InterPro" id="IPR027417">
    <property type="entry name" value="P-loop_NTPase"/>
</dbReference>
<dbReference type="GO" id="GO:0005524">
    <property type="term" value="F:ATP binding"/>
    <property type="evidence" value="ECO:0007669"/>
    <property type="project" value="UniProtKB-UniRule"/>
</dbReference>
<keyword evidence="3" id="KW-0808">Transferase</keyword>
<proteinExistence type="inferred from homology"/>
<dbReference type="OrthoDB" id="9812943at2"/>
<comment type="catalytic activity">
    <reaction evidence="3">
        <text>3'-dephospho-CoA + ATP = ADP + CoA + H(+)</text>
        <dbReference type="Rhea" id="RHEA:18245"/>
        <dbReference type="ChEBI" id="CHEBI:15378"/>
        <dbReference type="ChEBI" id="CHEBI:30616"/>
        <dbReference type="ChEBI" id="CHEBI:57287"/>
        <dbReference type="ChEBI" id="CHEBI:57328"/>
        <dbReference type="ChEBI" id="CHEBI:456216"/>
        <dbReference type="EC" id="2.7.1.24"/>
    </reaction>
</comment>
<keyword evidence="2 3" id="KW-0067">ATP-binding</keyword>
<evidence type="ECO:0000256" key="2">
    <source>
        <dbReference type="ARBA" id="ARBA00022840"/>
    </source>
</evidence>
<keyword evidence="3 5" id="KW-0418">Kinase</keyword>
<dbReference type="PANTHER" id="PTHR10695">
    <property type="entry name" value="DEPHOSPHO-COA KINASE-RELATED"/>
    <property type="match status" value="1"/>
</dbReference>
<dbReference type="SUPFAM" id="SSF52540">
    <property type="entry name" value="P-loop containing nucleoside triphosphate hydrolases"/>
    <property type="match status" value="1"/>
</dbReference>
<keyword evidence="1 3" id="KW-0547">Nucleotide-binding</keyword>
<dbReference type="AlphaFoldDB" id="A0A0A0BU55"/>
<dbReference type="NCBIfam" id="TIGR00152">
    <property type="entry name" value="dephospho-CoA kinase"/>
    <property type="match status" value="1"/>
</dbReference>
<feature type="binding site" evidence="3">
    <location>
        <begin position="11"/>
        <end position="16"/>
    </location>
    <ligand>
        <name>ATP</name>
        <dbReference type="ChEBI" id="CHEBI:30616"/>
    </ligand>
</feature>
<protein>
    <recommendedName>
        <fullName evidence="3 4">Dephospho-CoA kinase</fullName>
        <ecNumber evidence="3 4">2.7.1.24</ecNumber>
    </recommendedName>
    <alternativeName>
        <fullName evidence="3">Dephosphocoenzyme A kinase</fullName>
    </alternativeName>
</protein>
<dbReference type="Proteomes" id="UP000029839">
    <property type="component" value="Unassembled WGS sequence"/>
</dbReference>
<comment type="pathway">
    <text evidence="3">Cofactor biosynthesis; coenzyme A biosynthesis; CoA from (R)-pantothenate: step 5/5.</text>
</comment>
<comment type="caution">
    <text evidence="5">The sequence shown here is derived from an EMBL/GenBank/DDBJ whole genome shotgun (WGS) entry which is preliminary data.</text>
</comment>